<dbReference type="EMBL" id="CP136865">
    <property type="protein sequence ID" value="WOJ95392.1"/>
    <property type="molecule type" value="Genomic_DNA"/>
</dbReference>
<evidence type="ECO:0000256" key="3">
    <source>
        <dbReference type="SAM" id="SignalP"/>
    </source>
</evidence>
<feature type="region of interest" description="Disordered" evidence="2">
    <location>
        <begin position="99"/>
        <end position="154"/>
    </location>
</feature>
<reference evidence="5 6" key="1">
    <citation type="submission" date="2023-10" db="EMBL/GenBank/DDBJ databases">
        <title>Two novel species belonging to the OM43/NOR5 clade.</title>
        <authorList>
            <person name="Park M."/>
        </authorList>
    </citation>
    <scope>NUCLEOTIDE SEQUENCE [LARGE SCALE GENOMIC DNA]</scope>
    <source>
        <strain evidence="5 6">IMCC45268</strain>
    </source>
</reference>
<dbReference type="InterPro" id="IPR050570">
    <property type="entry name" value="Cell_wall_metabolism_enzyme"/>
</dbReference>
<sequence>MLRLAVPLCGLFVAALITACADKPLAPIEDRSRGGTSRVEERYTVLRGDTLFSIAFRYGLDFRRLAAANTIVEPYTIFPGQTLRLAEAEPPKPRVVATPVTVAKSSDSKTVTPVPSGQSARKTTPTVNSQPKPKPRPTPTATNTQKPSQAAAKAAPVNIKVSVWRWPAKGKVVRRFDKNLHKGVDISGSRGDAVEATAAGRVVYAGSGIAGYGLMLIVRHNDEFLSAYGHNDALLVDEGDVVRSGQKIAERGSSGTDSVKLHFEIRQQGRPVDPLKLLPAR</sequence>
<evidence type="ECO:0000256" key="2">
    <source>
        <dbReference type="SAM" id="MobiDB-lite"/>
    </source>
</evidence>
<dbReference type="Proteomes" id="UP001626549">
    <property type="component" value="Chromosome"/>
</dbReference>
<evidence type="ECO:0000313" key="5">
    <source>
        <dbReference type="EMBL" id="WOJ95392.1"/>
    </source>
</evidence>
<dbReference type="SMART" id="SM00257">
    <property type="entry name" value="LysM"/>
    <property type="match status" value="1"/>
</dbReference>
<dbReference type="InterPro" id="IPR018392">
    <property type="entry name" value="LysM"/>
</dbReference>
<protein>
    <submittedName>
        <fullName evidence="5">Peptidoglycan DD-metalloendopeptidase family protein</fullName>
    </submittedName>
</protein>
<keyword evidence="3" id="KW-0732">Signal</keyword>
<comment type="similarity">
    <text evidence="1">Belongs to the E.coli NlpD/Haemophilus LppB family.</text>
</comment>
<dbReference type="Gene3D" id="2.70.70.10">
    <property type="entry name" value="Glucose Permease (Domain IIA)"/>
    <property type="match status" value="1"/>
</dbReference>
<dbReference type="Pfam" id="PF01476">
    <property type="entry name" value="LysM"/>
    <property type="match status" value="1"/>
</dbReference>
<dbReference type="InterPro" id="IPR036779">
    <property type="entry name" value="LysM_dom_sf"/>
</dbReference>
<dbReference type="InterPro" id="IPR016047">
    <property type="entry name" value="M23ase_b-sheet_dom"/>
</dbReference>
<name>A0ABZ0I7B0_9GAMM</name>
<keyword evidence="6" id="KW-1185">Reference proteome</keyword>
<feature type="compositionally biased region" description="Polar residues" evidence="2">
    <location>
        <begin position="103"/>
        <end position="130"/>
    </location>
</feature>
<evidence type="ECO:0000256" key="1">
    <source>
        <dbReference type="ARBA" id="ARBA00038420"/>
    </source>
</evidence>
<dbReference type="SUPFAM" id="SSF51261">
    <property type="entry name" value="Duplicated hybrid motif"/>
    <property type="match status" value="1"/>
</dbReference>
<dbReference type="InterPro" id="IPR011055">
    <property type="entry name" value="Dup_hybrid_motif"/>
</dbReference>
<evidence type="ECO:0000313" key="6">
    <source>
        <dbReference type="Proteomes" id="UP001626549"/>
    </source>
</evidence>
<dbReference type="PANTHER" id="PTHR21666">
    <property type="entry name" value="PEPTIDASE-RELATED"/>
    <property type="match status" value="1"/>
</dbReference>
<dbReference type="CDD" id="cd12797">
    <property type="entry name" value="M23_peptidase"/>
    <property type="match status" value="1"/>
</dbReference>
<dbReference type="Pfam" id="PF01551">
    <property type="entry name" value="Peptidase_M23"/>
    <property type="match status" value="1"/>
</dbReference>
<accession>A0ABZ0I7B0</accession>
<gene>
    <name evidence="5" type="ORF">R0137_08970</name>
</gene>
<feature type="signal peptide" evidence="3">
    <location>
        <begin position="1"/>
        <end position="19"/>
    </location>
</feature>
<dbReference type="Gene3D" id="3.10.350.10">
    <property type="entry name" value="LysM domain"/>
    <property type="match status" value="1"/>
</dbReference>
<dbReference type="CDD" id="cd00118">
    <property type="entry name" value="LysM"/>
    <property type="match status" value="1"/>
</dbReference>
<proteinExistence type="inferred from homology"/>
<organism evidence="5 6">
    <name type="scientific">Congregibacter brevis</name>
    <dbReference type="NCBI Taxonomy" id="3081201"/>
    <lineage>
        <taxon>Bacteria</taxon>
        <taxon>Pseudomonadati</taxon>
        <taxon>Pseudomonadota</taxon>
        <taxon>Gammaproteobacteria</taxon>
        <taxon>Cellvibrionales</taxon>
        <taxon>Halieaceae</taxon>
        <taxon>Congregibacter</taxon>
    </lineage>
</organism>
<dbReference type="PANTHER" id="PTHR21666:SF263">
    <property type="entry name" value="MUREIN HYDROLASE ACTIVATOR NLPD"/>
    <property type="match status" value="1"/>
</dbReference>
<feature type="chain" id="PRO_5046723683" evidence="3">
    <location>
        <begin position="20"/>
        <end position="281"/>
    </location>
</feature>
<dbReference type="RefSeq" id="WP_407326089.1">
    <property type="nucleotide sequence ID" value="NZ_CP136865.1"/>
</dbReference>
<feature type="domain" description="LysM" evidence="4">
    <location>
        <begin position="42"/>
        <end position="86"/>
    </location>
</feature>
<evidence type="ECO:0000259" key="4">
    <source>
        <dbReference type="SMART" id="SM00257"/>
    </source>
</evidence>